<gene>
    <name evidence="1" type="ORF">CDAR_392731</name>
</gene>
<evidence type="ECO:0000313" key="2">
    <source>
        <dbReference type="Proteomes" id="UP001054837"/>
    </source>
</evidence>
<protein>
    <submittedName>
        <fullName evidence="1">Uncharacterized protein</fullName>
    </submittedName>
</protein>
<keyword evidence="2" id="KW-1185">Reference proteome</keyword>
<comment type="caution">
    <text evidence="1">The sequence shown here is derived from an EMBL/GenBank/DDBJ whole genome shotgun (WGS) entry which is preliminary data.</text>
</comment>
<dbReference type="EMBL" id="BPLQ01008984">
    <property type="protein sequence ID" value="GIY40739.1"/>
    <property type="molecule type" value="Genomic_DNA"/>
</dbReference>
<proteinExistence type="predicted"/>
<reference evidence="1 2" key="1">
    <citation type="submission" date="2021-06" db="EMBL/GenBank/DDBJ databases">
        <title>Caerostris darwini draft genome.</title>
        <authorList>
            <person name="Kono N."/>
            <person name="Arakawa K."/>
        </authorList>
    </citation>
    <scope>NUCLEOTIDE SEQUENCE [LARGE SCALE GENOMIC DNA]</scope>
</reference>
<dbReference type="Proteomes" id="UP001054837">
    <property type="component" value="Unassembled WGS sequence"/>
</dbReference>
<dbReference type="AlphaFoldDB" id="A0AAV4T4S6"/>
<accession>A0AAV4T4S6</accession>
<sequence>MPIFYPLLIQCIFKEAMIVQCRLASDYFEVILSNGASTTNILITVLVSKNPDSIFGNNLQEIPATISHSAVGAEFNSSQFMNRTTTFQFSTFPQIADKKRHWDVNSTTSTDVRHASRNAVQNKNFDYFSSSQSSLISAAQYFQNSACTSGVENLKMPFFNAAYTSELNPVEVTWTNISALMQRYPNLSFYNQLPPNSPGPSNGLIKYDLTEENFNIWRSMESGKTGMPDFKISRFQEKKYDAVEITGNSNRTEKNKSCASHLNSASMNVQYHGNPRTEESRHMIISQHVSPGTSTAMTEKFHEGISNIQNGAYCNFENRHSYSIPNFGQGLLDSRPGVDEIPHFSNKSQRQFDGKFKFQNNFQCRFCGKIFFYQSTMDLLRCEKCNCAITNFANHRCLYREHSFDRIVTEMLDYNFGNISQEIPATISHSAEGADFNSLPFTNRTSTFQSSTFPQSANQESHSDVNITSGTNVWCISSNVIQNESFHYFNSSQDLTFPAAQTFKNSDCNSGAENNSMAFITEADTSQLNPVEQPCTNNSILMQHSPNLFFYNQLPPTSPGLEDPPNCPTIYDPTNEYYNVPLNMQSRQSAMQDCEMQRFQDKEYDAVGIARKSDRREENTSFASDLNCTSINAKYHRNPHTENEYNQAPALQHAFPRTYTKFYENFLNIQNSAYHNMENIDSD</sequence>
<organism evidence="1 2">
    <name type="scientific">Caerostris darwini</name>
    <dbReference type="NCBI Taxonomy" id="1538125"/>
    <lineage>
        <taxon>Eukaryota</taxon>
        <taxon>Metazoa</taxon>
        <taxon>Ecdysozoa</taxon>
        <taxon>Arthropoda</taxon>
        <taxon>Chelicerata</taxon>
        <taxon>Arachnida</taxon>
        <taxon>Araneae</taxon>
        <taxon>Araneomorphae</taxon>
        <taxon>Entelegynae</taxon>
        <taxon>Araneoidea</taxon>
        <taxon>Araneidae</taxon>
        <taxon>Caerostris</taxon>
    </lineage>
</organism>
<evidence type="ECO:0000313" key="1">
    <source>
        <dbReference type="EMBL" id="GIY40739.1"/>
    </source>
</evidence>
<name>A0AAV4T4S6_9ARAC</name>